<gene>
    <name evidence="7" type="ORF">SAMN05660690_3887</name>
</gene>
<evidence type="ECO:0000313" key="8">
    <source>
        <dbReference type="Proteomes" id="UP000199416"/>
    </source>
</evidence>
<dbReference type="EMBL" id="FMZF01000006">
    <property type="protein sequence ID" value="SDD28746.1"/>
    <property type="molecule type" value="Genomic_DNA"/>
</dbReference>
<dbReference type="Gene3D" id="1.10.357.10">
    <property type="entry name" value="Tetracycline Repressor, domain 2"/>
    <property type="match status" value="1"/>
</dbReference>
<feature type="compositionally biased region" description="Low complexity" evidence="5">
    <location>
        <begin position="1"/>
        <end position="19"/>
    </location>
</feature>
<name>A0A1G6TJQ9_9ACTN</name>
<dbReference type="InterPro" id="IPR050109">
    <property type="entry name" value="HTH-type_TetR-like_transc_reg"/>
</dbReference>
<dbReference type="InterPro" id="IPR041347">
    <property type="entry name" value="MftR_C"/>
</dbReference>
<organism evidence="7 8">
    <name type="scientific">Geodermatophilus telluris</name>
    <dbReference type="NCBI Taxonomy" id="1190417"/>
    <lineage>
        <taxon>Bacteria</taxon>
        <taxon>Bacillati</taxon>
        <taxon>Actinomycetota</taxon>
        <taxon>Actinomycetes</taxon>
        <taxon>Geodermatophilales</taxon>
        <taxon>Geodermatophilaceae</taxon>
        <taxon>Geodermatophilus</taxon>
    </lineage>
</organism>
<feature type="compositionally biased region" description="Basic and acidic residues" evidence="5">
    <location>
        <begin position="229"/>
        <end position="241"/>
    </location>
</feature>
<keyword evidence="8" id="KW-1185">Reference proteome</keyword>
<dbReference type="InterPro" id="IPR001647">
    <property type="entry name" value="HTH_TetR"/>
</dbReference>
<dbReference type="GO" id="GO:0003700">
    <property type="term" value="F:DNA-binding transcription factor activity"/>
    <property type="evidence" value="ECO:0007669"/>
    <property type="project" value="TreeGrafter"/>
</dbReference>
<dbReference type="GO" id="GO:0000976">
    <property type="term" value="F:transcription cis-regulatory region binding"/>
    <property type="evidence" value="ECO:0007669"/>
    <property type="project" value="TreeGrafter"/>
</dbReference>
<dbReference type="Proteomes" id="UP000199416">
    <property type="component" value="Unassembled WGS sequence"/>
</dbReference>
<keyword evidence="2 4" id="KW-0238">DNA-binding</keyword>
<accession>A0A1G6TJQ9</accession>
<dbReference type="PROSITE" id="PS50977">
    <property type="entry name" value="HTH_TETR_2"/>
    <property type="match status" value="1"/>
</dbReference>
<dbReference type="Pfam" id="PF00440">
    <property type="entry name" value="TetR_N"/>
    <property type="match status" value="1"/>
</dbReference>
<evidence type="ECO:0000256" key="1">
    <source>
        <dbReference type="ARBA" id="ARBA00023015"/>
    </source>
</evidence>
<evidence type="ECO:0000259" key="6">
    <source>
        <dbReference type="PROSITE" id="PS50977"/>
    </source>
</evidence>
<evidence type="ECO:0000256" key="4">
    <source>
        <dbReference type="PROSITE-ProRule" id="PRU00335"/>
    </source>
</evidence>
<dbReference type="InterPro" id="IPR023772">
    <property type="entry name" value="DNA-bd_HTH_TetR-type_CS"/>
</dbReference>
<protein>
    <submittedName>
        <fullName evidence="7">Transcriptional regulator, TetR family</fullName>
    </submittedName>
</protein>
<feature type="region of interest" description="Disordered" evidence="5">
    <location>
        <begin position="1"/>
        <end position="28"/>
    </location>
</feature>
<feature type="compositionally biased region" description="Low complexity" evidence="5">
    <location>
        <begin position="208"/>
        <end position="218"/>
    </location>
</feature>
<sequence>MRDESAPASEAGAEEPVPARTGPGRWQRSRARVERVALELFDRHGVEAVTVEQICAAAGIGPATFYRHFGTKDGVLFAYRPLFLEAIRTAVSRAPAGTASDQVEAALLDFAEYLEAHADELAMRDRIVAANPVLLPRTLLVQREWEAELTRALAAARGVPDTDPTVWWNAALGLVVIRAAFRRWRGEAAATLRGCVRESLAEARATIATRAAPGTTPAHPDPATPPALEDERAREGHDGDG</sequence>
<evidence type="ECO:0000256" key="3">
    <source>
        <dbReference type="ARBA" id="ARBA00023163"/>
    </source>
</evidence>
<dbReference type="PRINTS" id="PR00455">
    <property type="entry name" value="HTHTETR"/>
</dbReference>
<dbReference type="SUPFAM" id="SSF46689">
    <property type="entry name" value="Homeodomain-like"/>
    <property type="match status" value="1"/>
</dbReference>
<feature type="region of interest" description="Disordered" evidence="5">
    <location>
        <begin position="208"/>
        <end position="241"/>
    </location>
</feature>
<evidence type="ECO:0000256" key="2">
    <source>
        <dbReference type="ARBA" id="ARBA00023125"/>
    </source>
</evidence>
<dbReference type="PROSITE" id="PS01081">
    <property type="entry name" value="HTH_TETR_1"/>
    <property type="match status" value="1"/>
</dbReference>
<keyword evidence="1" id="KW-0805">Transcription regulation</keyword>
<dbReference type="InterPro" id="IPR009057">
    <property type="entry name" value="Homeodomain-like_sf"/>
</dbReference>
<reference evidence="8" key="1">
    <citation type="submission" date="2016-10" db="EMBL/GenBank/DDBJ databases">
        <authorList>
            <person name="Varghese N."/>
            <person name="Submissions S."/>
        </authorList>
    </citation>
    <scope>NUCLEOTIDE SEQUENCE [LARGE SCALE GENOMIC DNA]</scope>
    <source>
        <strain evidence="8">DSM 45421</strain>
    </source>
</reference>
<dbReference type="PANTHER" id="PTHR30055:SF238">
    <property type="entry name" value="MYCOFACTOCIN BIOSYNTHESIS TRANSCRIPTIONAL REGULATOR MFTR-RELATED"/>
    <property type="match status" value="1"/>
</dbReference>
<proteinExistence type="predicted"/>
<dbReference type="AlphaFoldDB" id="A0A1G6TJQ9"/>
<dbReference type="PANTHER" id="PTHR30055">
    <property type="entry name" value="HTH-TYPE TRANSCRIPTIONAL REGULATOR RUTR"/>
    <property type="match status" value="1"/>
</dbReference>
<evidence type="ECO:0000313" key="7">
    <source>
        <dbReference type="EMBL" id="SDD28746.1"/>
    </source>
</evidence>
<evidence type="ECO:0000256" key="5">
    <source>
        <dbReference type="SAM" id="MobiDB-lite"/>
    </source>
</evidence>
<keyword evidence="3" id="KW-0804">Transcription</keyword>
<feature type="domain" description="HTH tetR-type" evidence="6">
    <location>
        <begin position="27"/>
        <end position="87"/>
    </location>
</feature>
<feature type="DNA-binding region" description="H-T-H motif" evidence="4">
    <location>
        <begin position="50"/>
        <end position="69"/>
    </location>
</feature>
<dbReference type="Pfam" id="PF17754">
    <property type="entry name" value="TetR_C_14"/>
    <property type="match status" value="1"/>
</dbReference>